<feature type="domain" description="Platelet-derived growth factor (PDGF) family profile" evidence="1">
    <location>
        <begin position="104"/>
        <end position="196"/>
    </location>
</feature>
<dbReference type="PANTHER" id="PTHR21719:SF1">
    <property type="entry name" value="FI06402P-RELATED"/>
    <property type="match status" value="1"/>
</dbReference>
<dbReference type="InterPro" id="IPR000072">
    <property type="entry name" value="PDGF/VEGF_dom"/>
</dbReference>
<reference evidence="2" key="1">
    <citation type="submission" date="2021-12" db="EMBL/GenBank/DDBJ databases">
        <authorList>
            <person name="King R."/>
        </authorList>
    </citation>
    <scope>NUCLEOTIDE SEQUENCE</scope>
</reference>
<dbReference type="GO" id="GO:0008083">
    <property type="term" value="F:growth factor activity"/>
    <property type="evidence" value="ECO:0007669"/>
    <property type="project" value="InterPro"/>
</dbReference>
<dbReference type="SUPFAM" id="SSF57501">
    <property type="entry name" value="Cystine-knot cytokines"/>
    <property type="match status" value="1"/>
</dbReference>
<dbReference type="PANTHER" id="PTHR21719">
    <property type="entry name" value="FI06402P-RELATED"/>
    <property type="match status" value="1"/>
</dbReference>
<evidence type="ECO:0000313" key="3">
    <source>
        <dbReference type="Proteomes" id="UP001152759"/>
    </source>
</evidence>
<evidence type="ECO:0000313" key="2">
    <source>
        <dbReference type="EMBL" id="CAH0389427.1"/>
    </source>
</evidence>
<protein>
    <recommendedName>
        <fullName evidence="1">Platelet-derived growth factor (PDGF) family profile domain-containing protein</fullName>
    </recommendedName>
</protein>
<dbReference type="Proteomes" id="UP001152759">
    <property type="component" value="Chromosome 4"/>
</dbReference>
<dbReference type="EMBL" id="OU963865">
    <property type="protein sequence ID" value="CAH0389427.1"/>
    <property type="molecule type" value="Genomic_DNA"/>
</dbReference>
<keyword evidence="3" id="KW-1185">Reference proteome</keyword>
<dbReference type="GO" id="GO:0035099">
    <property type="term" value="P:hemocyte migration"/>
    <property type="evidence" value="ECO:0007669"/>
    <property type="project" value="TreeGrafter"/>
</dbReference>
<dbReference type="GO" id="GO:0016020">
    <property type="term" value="C:membrane"/>
    <property type="evidence" value="ECO:0007669"/>
    <property type="project" value="InterPro"/>
</dbReference>
<dbReference type="InterPro" id="IPR029034">
    <property type="entry name" value="Cystine-knot_cytokine"/>
</dbReference>
<organism evidence="2 3">
    <name type="scientific">Bemisia tabaci</name>
    <name type="common">Sweetpotato whitefly</name>
    <name type="synonym">Aleurodes tabaci</name>
    <dbReference type="NCBI Taxonomy" id="7038"/>
    <lineage>
        <taxon>Eukaryota</taxon>
        <taxon>Metazoa</taxon>
        <taxon>Ecdysozoa</taxon>
        <taxon>Arthropoda</taxon>
        <taxon>Hexapoda</taxon>
        <taxon>Insecta</taxon>
        <taxon>Pterygota</taxon>
        <taxon>Neoptera</taxon>
        <taxon>Paraneoptera</taxon>
        <taxon>Hemiptera</taxon>
        <taxon>Sternorrhyncha</taxon>
        <taxon>Aleyrodoidea</taxon>
        <taxon>Aleyrodidae</taxon>
        <taxon>Aleyrodinae</taxon>
        <taxon>Bemisia</taxon>
    </lineage>
</organism>
<evidence type="ECO:0000259" key="1">
    <source>
        <dbReference type="SMART" id="SM00141"/>
    </source>
</evidence>
<dbReference type="SMART" id="SM00141">
    <property type="entry name" value="PDGF"/>
    <property type="match status" value="1"/>
</dbReference>
<dbReference type="AlphaFoldDB" id="A0A9P0ADH6"/>
<dbReference type="Gene3D" id="2.10.90.10">
    <property type="entry name" value="Cystine-knot cytokines"/>
    <property type="match status" value="1"/>
</dbReference>
<name>A0A9P0ADH6_BEMTA</name>
<proteinExistence type="predicted"/>
<gene>
    <name evidence="2" type="ORF">BEMITA_LOCUS8257</name>
</gene>
<sequence>MEIIKDLQFQNRSKYSSLPFAVIRLQRFEQSEPSQQQRTSQQLSPMSKKKWELLGSSKKVDELFQASRKNGGVRKVGIPGVDVWVDPHPQKQAENHVLKIMRDGKCKWPRQKLIKVSESYPSMTKTYIPSCTILYRCGDDTGCCSLPTQKCTAKNSTTVELYFTTTRVEVRDGNRTVRQDVEKLTFTNDTECDCVEMMPRDMELERMIDHKKTGCTCPTEFSPRYMSNGLCTCDCFDKQNDCLRYKRGLKYFEHSDRLCIAEGRCEKPLCRFGVYEHKYGRCPKRHEKFQKFSKYIS</sequence>
<dbReference type="Pfam" id="PF00341">
    <property type="entry name" value="PDGF"/>
    <property type="match status" value="1"/>
</dbReference>
<accession>A0A9P0ADH6</accession>